<dbReference type="RefSeq" id="WP_275227986.1">
    <property type="nucleotide sequence ID" value="NZ_JARESE010000028.1"/>
</dbReference>
<keyword evidence="17" id="KW-1185">Reference proteome</keyword>
<evidence type="ECO:0000256" key="2">
    <source>
        <dbReference type="ARBA" id="ARBA00004752"/>
    </source>
</evidence>
<organism evidence="16 17">
    <name type="scientific">Novosphingobium album</name>
    <name type="common">ex Liu et al. 2023</name>
    <dbReference type="NCBI Taxonomy" id="3031130"/>
    <lineage>
        <taxon>Bacteria</taxon>
        <taxon>Pseudomonadati</taxon>
        <taxon>Pseudomonadota</taxon>
        <taxon>Alphaproteobacteria</taxon>
        <taxon>Sphingomonadales</taxon>
        <taxon>Sphingomonadaceae</taxon>
        <taxon>Novosphingobium</taxon>
    </lineage>
</organism>
<comment type="caution">
    <text evidence="16">The sequence shown here is derived from an EMBL/GenBank/DDBJ whole genome shotgun (WGS) entry which is preliminary data.</text>
</comment>
<evidence type="ECO:0000256" key="8">
    <source>
        <dbReference type="ARBA" id="ARBA00022801"/>
    </source>
</evidence>
<feature type="chain" id="PRO_5046233329" description="serine-type D-Ala-D-Ala carboxypeptidase" evidence="14">
    <location>
        <begin position="21"/>
        <end position="382"/>
    </location>
</feature>
<keyword evidence="10" id="KW-0573">Peptidoglycan synthesis</keyword>
<comment type="pathway">
    <text evidence="2">Cell wall biogenesis; peptidoglycan biosynthesis.</text>
</comment>
<evidence type="ECO:0000256" key="7">
    <source>
        <dbReference type="ARBA" id="ARBA00022729"/>
    </source>
</evidence>
<dbReference type="InterPro" id="IPR018044">
    <property type="entry name" value="Peptidase_S11"/>
</dbReference>
<evidence type="ECO:0000256" key="9">
    <source>
        <dbReference type="ARBA" id="ARBA00022960"/>
    </source>
</evidence>
<protein>
    <recommendedName>
        <fullName evidence="4">serine-type D-Ala-D-Ala carboxypeptidase</fullName>
        <ecNumber evidence="4">3.4.16.4</ecNumber>
    </recommendedName>
</protein>
<reference evidence="16 17" key="1">
    <citation type="submission" date="2023-03" db="EMBL/GenBank/DDBJ databases">
        <title>NovoSphingobium album sp. nov. isolated from polycyclic aromatic hydrocarbons- and heavy-metal polluted soil.</title>
        <authorList>
            <person name="Liu Z."/>
            <person name="Wang K."/>
        </authorList>
    </citation>
    <scope>NUCLEOTIDE SEQUENCE [LARGE SCALE GENOMIC DNA]</scope>
    <source>
        <strain evidence="16 17">H3SJ31-1</strain>
    </source>
</reference>
<evidence type="ECO:0000256" key="1">
    <source>
        <dbReference type="ARBA" id="ARBA00003217"/>
    </source>
</evidence>
<evidence type="ECO:0000256" key="4">
    <source>
        <dbReference type="ARBA" id="ARBA00012448"/>
    </source>
</evidence>
<evidence type="ECO:0000313" key="16">
    <source>
        <dbReference type="EMBL" id="MDE8651904.1"/>
    </source>
</evidence>
<sequence>MKRVWTSIAALALWGGAASAAVPPPPPEVARVPVTMLVDLGSGQVLEQHRADARFAPASMTKVMTAYVAFEEIAAGRLPLRRRFAVRPEIAREWYAKGTSMYLRPTDTATTDELLHGIMTASANDAAVVLAREYAGSVDAWTFMMNDTAKRLGMSRTHYATANGWPDGGRTHVSARDLARLAEAMIVLYPRLYHRYAGQKHYQWRDLVLTSHDPTVGVVPGADGIKTGYTRDAGYCFLGSAERDGRRLVMVVAGAPSAAERDVASRALLEWGFAQWHGRPLFAKGKAIGQARVQDGAARTVRLIANRDVYATLPKAGGEPIRLTLRYDGPLQAPIRKGARVAELEIRVGGTTPGRIPLYAATAVERAGPMDRLVNGVMNLFS</sequence>
<evidence type="ECO:0000256" key="6">
    <source>
        <dbReference type="ARBA" id="ARBA00022670"/>
    </source>
</evidence>
<dbReference type="Proteomes" id="UP001216253">
    <property type="component" value="Unassembled WGS sequence"/>
</dbReference>
<comment type="function">
    <text evidence="1">Removes C-terminal D-alanyl residues from sugar-peptide cell wall precursors.</text>
</comment>
<dbReference type="InterPro" id="IPR037167">
    <property type="entry name" value="Peptidase_S11_C_sf"/>
</dbReference>
<feature type="signal peptide" evidence="14">
    <location>
        <begin position="1"/>
        <end position="20"/>
    </location>
</feature>
<dbReference type="InterPro" id="IPR012907">
    <property type="entry name" value="Peptidase_S11_C"/>
</dbReference>
<accession>A0ABT5WPF2</accession>
<proteinExistence type="inferred from homology"/>
<keyword evidence="7 14" id="KW-0732">Signal</keyword>
<evidence type="ECO:0000256" key="13">
    <source>
        <dbReference type="RuleBase" id="RU004016"/>
    </source>
</evidence>
<comment type="catalytic activity">
    <reaction evidence="12">
        <text>Preferential cleavage: (Ac)2-L-Lys-D-Ala-|-D-Ala. Also transpeptidation of peptidyl-alanyl moieties that are N-acyl substituents of D-alanine.</text>
        <dbReference type="EC" id="3.4.16.4"/>
    </reaction>
</comment>
<dbReference type="EC" id="3.4.16.4" evidence="4"/>
<keyword evidence="5 16" id="KW-0121">Carboxypeptidase</keyword>
<name>A0ABT5WPF2_9SPHN</name>
<dbReference type="Gene3D" id="3.40.710.10">
    <property type="entry name" value="DD-peptidase/beta-lactamase superfamily"/>
    <property type="match status" value="1"/>
</dbReference>
<dbReference type="Gene3D" id="2.60.410.10">
    <property type="entry name" value="D-Ala-D-Ala carboxypeptidase, C-terminal domain"/>
    <property type="match status" value="1"/>
</dbReference>
<dbReference type="Pfam" id="PF07943">
    <property type="entry name" value="PBP5_C"/>
    <property type="match status" value="1"/>
</dbReference>
<keyword evidence="8" id="KW-0378">Hydrolase</keyword>
<evidence type="ECO:0000313" key="17">
    <source>
        <dbReference type="Proteomes" id="UP001216253"/>
    </source>
</evidence>
<dbReference type="SMART" id="SM00936">
    <property type="entry name" value="PBP5_C"/>
    <property type="match status" value="1"/>
</dbReference>
<dbReference type="EMBL" id="JARESE010000028">
    <property type="protein sequence ID" value="MDE8651904.1"/>
    <property type="molecule type" value="Genomic_DNA"/>
</dbReference>
<evidence type="ECO:0000256" key="3">
    <source>
        <dbReference type="ARBA" id="ARBA00007164"/>
    </source>
</evidence>
<evidence type="ECO:0000256" key="10">
    <source>
        <dbReference type="ARBA" id="ARBA00022984"/>
    </source>
</evidence>
<evidence type="ECO:0000256" key="14">
    <source>
        <dbReference type="SAM" id="SignalP"/>
    </source>
</evidence>
<dbReference type="PANTHER" id="PTHR21581">
    <property type="entry name" value="D-ALANYL-D-ALANINE CARBOXYPEPTIDASE"/>
    <property type="match status" value="1"/>
</dbReference>
<dbReference type="GO" id="GO:0004180">
    <property type="term" value="F:carboxypeptidase activity"/>
    <property type="evidence" value="ECO:0007669"/>
    <property type="project" value="UniProtKB-KW"/>
</dbReference>
<evidence type="ECO:0000259" key="15">
    <source>
        <dbReference type="SMART" id="SM00936"/>
    </source>
</evidence>
<keyword evidence="9" id="KW-0133">Cell shape</keyword>
<dbReference type="InterPro" id="IPR015956">
    <property type="entry name" value="Peniciliin-bd_prot_C_sf"/>
</dbReference>
<dbReference type="PANTHER" id="PTHR21581:SF6">
    <property type="entry name" value="TRAFFICKING PROTEIN PARTICLE COMPLEX SUBUNIT 12"/>
    <property type="match status" value="1"/>
</dbReference>
<dbReference type="SUPFAM" id="SSF69189">
    <property type="entry name" value="Penicillin-binding protein associated domain"/>
    <property type="match status" value="1"/>
</dbReference>
<evidence type="ECO:0000256" key="5">
    <source>
        <dbReference type="ARBA" id="ARBA00022645"/>
    </source>
</evidence>
<evidence type="ECO:0000256" key="12">
    <source>
        <dbReference type="ARBA" id="ARBA00034000"/>
    </source>
</evidence>
<gene>
    <name evidence="16" type="ORF">PYV00_09245</name>
</gene>
<dbReference type="PRINTS" id="PR00725">
    <property type="entry name" value="DADACBPTASE1"/>
</dbReference>
<keyword evidence="6" id="KW-0645">Protease</keyword>
<dbReference type="InterPro" id="IPR012338">
    <property type="entry name" value="Beta-lactam/transpept-like"/>
</dbReference>
<dbReference type="Pfam" id="PF00768">
    <property type="entry name" value="Peptidase_S11"/>
    <property type="match status" value="1"/>
</dbReference>
<keyword evidence="11" id="KW-0961">Cell wall biogenesis/degradation</keyword>
<comment type="similarity">
    <text evidence="3 13">Belongs to the peptidase S11 family.</text>
</comment>
<evidence type="ECO:0000256" key="11">
    <source>
        <dbReference type="ARBA" id="ARBA00023316"/>
    </source>
</evidence>
<dbReference type="SUPFAM" id="SSF56601">
    <property type="entry name" value="beta-lactamase/transpeptidase-like"/>
    <property type="match status" value="1"/>
</dbReference>
<feature type="domain" description="Peptidase S11 D-Ala-D-Ala carboxypeptidase A C-terminal" evidence="15">
    <location>
        <begin position="276"/>
        <end position="366"/>
    </location>
</feature>
<dbReference type="InterPro" id="IPR001967">
    <property type="entry name" value="Peptidase_S11_N"/>
</dbReference>